<keyword evidence="2" id="KW-0808">Transferase</keyword>
<feature type="compositionally biased region" description="Low complexity" evidence="1">
    <location>
        <begin position="687"/>
        <end position="705"/>
    </location>
</feature>
<proteinExistence type="predicted"/>
<dbReference type="AlphaFoldDB" id="A0A2P8A5K6"/>
<feature type="compositionally biased region" description="Low complexity" evidence="1">
    <location>
        <begin position="433"/>
        <end position="442"/>
    </location>
</feature>
<feature type="region of interest" description="Disordered" evidence="1">
    <location>
        <begin position="493"/>
        <end position="535"/>
    </location>
</feature>
<feature type="compositionally biased region" description="Basic and acidic residues" evidence="1">
    <location>
        <begin position="769"/>
        <end position="782"/>
    </location>
</feature>
<reference evidence="2 3" key="1">
    <citation type="submission" date="2017-05" db="EMBL/GenBank/DDBJ databases">
        <title>Draft genome sequence of Elsinoe australis.</title>
        <authorList>
            <person name="Cheng Q."/>
        </authorList>
    </citation>
    <scope>NUCLEOTIDE SEQUENCE [LARGE SCALE GENOMIC DNA]</scope>
    <source>
        <strain evidence="2 3">NL1</strain>
    </source>
</reference>
<accession>A0A2P8A5K6</accession>
<feature type="compositionally biased region" description="Basic and acidic residues" evidence="1">
    <location>
        <begin position="667"/>
        <end position="681"/>
    </location>
</feature>
<feature type="region of interest" description="Disordered" evidence="1">
    <location>
        <begin position="613"/>
        <end position="712"/>
    </location>
</feature>
<name>A0A2P8A5K6_9PEZI</name>
<feature type="region of interest" description="Disordered" evidence="1">
    <location>
        <begin position="267"/>
        <end position="292"/>
    </location>
</feature>
<gene>
    <name evidence="2" type="ORF">B9Z65_4620</name>
</gene>
<feature type="compositionally biased region" description="Polar residues" evidence="1">
    <location>
        <begin position="355"/>
        <end position="369"/>
    </location>
</feature>
<evidence type="ECO:0000313" key="2">
    <source>
        <dbReference type="EMBL" id="PSK55742.1"/>
    </source>
</evidence>
<feature type="region of interest" description="Disordered" evidence="1">
    <location>
        <begin position="758"/>
        <end position="803"/>
    </location>
</feature>
<dbReference type="EMBL" id="NHZQ01000066">
    <property type="protein sequence ID" value="PSK55742.1"/>
    <property type="molecule type" value="Genomic_DNA"/>
</dbReference>
<comment type="caution">
    <text evidence="2">The sequence shown here is derived from an EMBL/GenBank/DDBJ whole genome shotgun (WGS) entry which is preliminary data.</text>
</comment>
<protein>
    <submittedName>
        <fullName evidence="2">MAP kinase kinase PBS2</fullName>
    </submittedName>
</protein>
<dbReference type="OrthoDB" id="3945102at2759"/>
<dbReference type="Proteomes" id="UP000243723">
    <property type="component" value="Unassembled WGS sequence"/>
</dbReference>
<feature type="compositionally biased region" description="Acidic residues" evidence="1">
    <location>
        <begin position="791"/>
        <end position="803"/>
    </location>
</feature>
<sequence length="803" mass="87703">MDDLTFLQQSGAANETRSGTLIIQHADCPKEVISNIDVSIVEEACPLLAEAFEPSRHSNICYIDDARPIAALAFLRWTYTLNYLPPHLDAVDCPLLAHLEVYRLAHNFAVEPLRDQAYVAIAQTFDAACYTKKRPKELIDAVRFAYAHYKEDVKLLSSTLSYCAANLVQHDLLFDKTFIDLLNELPVFHQDLCVANMAHAHKNEGAQTFIQVGAHCNSMVPGPFQEVQLLDPSHPLHPEKTTTVLSQISPSRRKLLQSFLNVPPTKPVDSVASAPRFSPNIPPEANSSHLKARKEHVSKLLYPSIDFSGLSDGPPSAARRPPRPYLPDAERRANIDKWHNWSPVPSLPAPAFDSNGRTLGGESSTSASGDSRPLGPGPLNSSLQEKLQQFHKQRQQSSSEATGAIKPSAWTSLPWEEKKKTTTKTQPRPQNGIVSSPISVSPQSKFSFTETFRPGYGRVSPPAAPKAYGKPEPPADSTPALYSREVIRAGKRVAQPESKIAELPSRPKPWSLYEPGPPEYPCAPGPSTDGRPSKSWTRNGACLGGFVETCTGRGLNGETHNHVSKWTDAESLLDALEGLPSACKGKEIDQSTEFSSTDDEVACADEKHRDVFAKPVDRQSTMEPGESPRLAPSKLGLEAGILEKSQPRASRIRPPQEIAKQAIDSVKPVDTRSMKKSDTLDNAKALPSTPKKSKAIPIPSPRSAAQKASPCIEKPEIVQPLTPDSGANKALFQKSTVTDAALNEEWDIIDLRPAMSFKKRAISSGNRPESTRRASGDVRNAAKDGSASDSPVDDEEDEDFILL</sequence>
<evidence type="ECO:0000313" key="3">
    <source>
        <dbReference type="Proteomes" id="UP000243723"/>
    </source>
</evidence>
<feature type="region of interest" description="Disordered" evidence="1">
    <location>
        <begin position="308"/>
        <end position="480"/>
    </location>
</feature>
<evidence type="ECO:0000256" key="1">
    <source>
        <dbReference type="SAM" id="MobiDB-lite"/>
    </source>
</evidence>
<organism evidence="2 3">
    <name type="scientific">Elsinoe australis</name>
    <dbReference type="NCBI Taxonomy" id="40998"/>
    <lineage>
        <taxon>Eukaryota</taxon>
        <taxon>Fungi</taxon>
        <taxon>Dikarya</taxon>
        <taxon>Ascomycota</taxon>
        <taxon>Pezizomycotina</taxon>
        <taxon>Dothideomycetes</taxon>
        <taxon>Dothideomycetidae</taxon>
        <taxon>Myriangiales</taxon>
        <taxon>Elsinoaceae</taxon>
        <taxon>Elsinoe</taxon>
    </lineage>
</organism>
<feature type="compositionally biased region" description="Pro residues" evidence="1">
    <location>
        <begin position="515"/>
        <end position="524"/>
    </location>
</feature>
<keyword evidence="3" id="KW-1185">Reference proteome</keyword>
<dbReference type="GO" id="GO:0016301">
    <property type="term" value="F:kinase activity"/>
    <property type="evidence" value="ECO:0007669"/>
    <property type="project" value="UniProtKB-KW"/>
</dbReference>
<feature type="compositionally biased region" description="Basic and acidic residues" evidence="1">
    <location>
        <begin position="328"/>
        <end position="339"/>
    </location>
</feature>
<keyword evidence="2" id="KW-0418">Kinase</keyword>